<dbReference type="InterPro" id="IPR041073">
    <property type="entry name" value="MobL"/>
</dbReference>
<comment type="caution">
    <text evidence="2">The sequence shown here is derived from an EMBL/GenBank/DDBJ whole genome shotgun (WGS) entry which is preliminary data.</text>
</comment>
<dbReference type="EMBL" id="AJWZ01002836">
    <property type="protein sequence ID" value="EKC69858.1"/>
    <property type="molecule type" value="Genomic_DNA"/>
</dbReference>
<reference evidence="2" key="1">
    <citation type="journal article" date="2013" name="Environ. Microbiol.">
        <title>Microbiota from the distal guts of lean and obese adolescents exhibit partial functional redundancy besides clear differences in community structure.</title>
        <authorList>
            <person name="Ferrer M."/>
            <person name="Ruiz A."/>
            <person name="Lanza F."/>
            <person name="Haange S.B."/>
            <person name="Oberbach A."/>
            <person name="Till H."/>
            <person name="Bargiela R."/>
            <person name="Campoy C."/>
            <person name="Segura M.T."/>
            <person name="Richter M."/>
            <person name="von Bergen M."/>
            <person name="Seifert J."/>
            <person name="Suarez A."/>
        </authorList>
    </citation>
    <scope>NUCLEOTIDE SEQUENCE</scope>
</reference>
<proteinExistence type="predicted"/>
<keyword evidence="1" id="KW-0175">Coiled coil</keyword>
<gene>
    <name evidence="2" type="ORF">OBE_04198</name>
</gene>
<dbReference type="Pfam" id="PF18555">
    <property type="entry name" value="MobL"/>
    <property type="match status" value="1"/>
</dbReference>
<accession>K1TJ70</accession>
<protein>
    <submittedName>
        <fullName evidence="2">Uncharacterized protein</fullName>
    </submittedName>
</protein>
<evidence type="ECO:0000256" key="1">
    <source>
        <dbReference type="SAM" id="Coils"/>
    </source>
</evidence>
<feature type="coiled-coil region" evidence="1">
    <location>
        <begin position="123"/>
        <end position="154"/>
    </location>
</feature>
<name>K1TJ70_9ZZZZ</name>
<evidence type="ECO:0000313" key="2">
    <source>
        <dbReference type="EMBL" id="EKC69858.1"/>
    </source>
</evidence>
<dbReference type="AlphaFoldDB" id="K1TJ70"/>
<sequence>MQGKSNENIDIFKTVISLREEDAMQYGFLNQKAWKNLLQERTFEIAKAFKIPINDMEWVAAFHAKKGQPHCHLVVWNKNQDLSVKRKPYIFYNDMRKVIAKGVYKEELEAEYNVKDISKKELGKLSQKEFEKLKENMKELYNNKELVIRAIETEKTENIINETLDNMKIGQKLYIANKTDPDNYTEILKRDETNYEFKNIGDKAILYKDNTYLEAVSFFK</sequence>
<organism evidence="2">
    <name type="scientific">human gut metagenome</name>
    <dbReference type="NCBI Taxonomy" id="408170"/>
    <lineage>
        <taxon>unclassified sequences</taxon>
        <taxon>metagenomes</taxon>
        <taxon>organismal metagenomes</taxon>
    </lineage>
</organism>